<dbReference type="Pfam" id="PF00664">
    <property type="entry name" value="ABC_membrane"/>
    <property type="match status" value="1"/>
</dbReference>
<evidence type="ECO:0000256" key="9">
    <source>
        <dbReference type="SAM" id="Phobius"/>
    </source>
</evidence>
<feature type="transmembrane region" description="Helical" evidence="9">
    <location>
        <begin position="268"/>
        <end position="286"/>
    </location>
</feature>
<keyword evidence="6 12" id="KW-0067">ATP-binding</keyword>
<dbReference type="GO" id="GO:0005524">
    <property type="term" value="F:ATP binding"/>
    <property type="evidence" value="ECO:0007669"/>
    <property type="project" value="UniProtKB-KW"/>
</dbReference>
<evidence type="ECO:0000256" key="3">
    <source>
        <dbReference type="ARBA" id="ARBA00022475"/>
    </source>
</evidence>
<feature type="domain" description="ABC transporter" evidence="10">
    <location>
        <begin position="506"/>
        <end position="735"/>
    </location>
</feature>
<dbReference type="PROSITE" id="PS00211">
    <property type="entry name" value="ABC_TRANSPORTER_1"/>
    <property type="match status" value="1"/>
</dbReference>
<protein>
    <submittedName>
        <fullName evidence="12">ABC transporter ATP-binding protein</fullName>
    </submittedName>
</protein>
<dbReference type="PROSITE" id="PS51257">
    <property type="entry name" value="PROKAR_LIPOPROTEIN"/>
    <property type="match status" value="1"/>
</dbReference>
<evidence type="ECO:0000259" key="10">
    <source>
        <dbReference type="PROSITE" id="PS50893"/>
    </source>
</evidence>
<keyword evidence="2" id="KW-0813">Transport</keyword>
<reference evidence="12" key="1">
    <citation type="submission" date="2023-07" db="EMBL/GenBank/DDBJ databases">
        <title>Between Cages and Wild: Unraveling the Impact of Captivity on Animal Microbiomes and Antimicrobial Resistance.</title>
        <authorList>
            <person name="Schmartz G.P."/>
            <person name="Rehner J."/>
            <person name="Schuff M.J."/>
            <person name="Becker S.L."/>
            <person name="Kravczyk M."/>
            <person name="Gurevich A."/>
            <person name="Francke R."/>
            <person name="Mueller R."/>
            <person name="Keller V."/>
            <person name="Keller A."/>
        </authorList>
    </citation>
    <scope>NUCLEOTIDE SEQUENCE</scope>
    <source>
        <strain evidence="12">S12M_St_49</strain>
    </source>
</reference>
<dbReference type="PROSITE" id="PS50893">
    <property type="entry name" value="ABC_TRANSPORTER_2"/>
    <property type="match status" value="1"/>
</dbReference>
<dbReference type="PANTHER" id="PTHR24221:SF276">
    <property type="entry name" value="ABC TRANSPORTER, ATP-BINDING_PERMEASE PROTEIN"/>
    <property type="match status" value="1"/>
</dbReference>
<dbReference type="FunFam" id="3.40.50.300:FF:000854">
    <property type="entry name" value="Multidrug ABC transporter ATP-binding protein"/>
    <property type="match status" value="1"/>
</dbReference>
<dbReference type="InterPro" id="IPR011527">
    <property type="entry name" value="ABC1_TM_dom"/>
</dbReference>
<feature type="transmembrane region" description="Helical" evidence="9">
    <location>
        <begin position="292"/>
        <end position="311"/>
    </location>
</feature>
<keyword evidence="3" id="KW-1003">Cell membrane</keyword>
<feature type="transmembrane region" description="Helical" evidence="9">
    <location>
        <begin position="407"/>
        <end position="431"/>
    </location>
</feature>
<sequence>MRIYRYLMEHKAAFLIVVLCFVVQACCELALPKYTSNIVDVGIQQSGIENPSPEVLSADTYGVVTMLAPADDEATIRASYDFDVDAGYYVLNAEGKAYRSVLDDAISLPLVCSYYSQSIPDFDIAALRQAYEAGQVTKADIEQGLDQVLSSAGLDNDSLLSQQATLAAKAEYDACGVSTADIQMDYLLHVGKIMIALAAIALIVHCIMNFFCCRNATKIGRDLRSRFFKRVVDFSDAEVDTFSAASLITRGTNDIQQIQMVCMMAQRMVVYTVVISIGAIIMVAQTNVSMSWIIGLAIVAIALVIGILFAVTMPKFKKMQALIDKVNEVSREILTGLPVIRAFGREDFELERFQTANSNLMGTQLFTNRAMAFLMPTMMLVMNLVSVAIVWVGGHYVDLGTVQTGDLIAFITYSMIIVMSFLMIGVIAVVFPRANVAAQRVDEVINTASSIQDALEVYDAQLFEAAGVAPGATSAQGATSVHAGPEAVRGNGAAKSAEEAVTGAEIRFNDVCFRYADGCENVLDHVSFCAPAGKTTAIIGSTGSGKSTIIRLIERFYDVNEGSIELDGIDIRHLSQKALRSTFGYVPQKAFLFSGTIESNVGYGVDGLTPARRDQALSIAQAADFVAEKPEGVLEPIAQGGTNVSGGQRQRLAIARALATNARAYLFDDSFSALDYKTDAKLRHDLQTQLAGRTVIIVAQRISTIMNADTIIVLDEGRVVGQGTHEQLLEGCETY</sequence>
<feature type="domain" description="ABC transmembrane type-1" evidence="11">
    <location>
        <begin position="193"/>
        <end position="433"/>
    </location>
</feature>
<dbReference type="Gene3D" id="3.40.50.300">
    <property type="entry name" value="P-loop containing nucleotide triphosphate hydrolases"/>
    <property type="match status" value="1"/>
</dbReference>
<keyword evidence="7 9" id="KW-1133">Transmembrane helix</keyword>
<evidence type="ECO:0000256" key="7">
    <source>
        <dbReference type="ARBA" id="ARBA00022989"/>
    </source>
</evidence>
<dbReference type="InterPro" id="IPR017871">
    <property type="entry name" value="ABC_transporter-like_CS"/>
</dbReference>
<dbReference type="InterPro" id="IPR003439">
    <property type="entry name" value="ABC_transporter-like_ATP-bd"/>
</dbReference>
<dbReference type="InterPro" id="IPR027417">
    <property type="entry name" value="P-loop_NTPase"/>
</dbReference>
<feature type="non-terminal residue" evidence="12">
    <location>
        <position position="735"/>
    </location>
</feature>
<dbReference type="GO" id="GO:0140359">
    <property type="term" value="F:ABC-type transporter activity"/>
    <property type="evidence" value="ECO:0007669"/>
    <property type="project" value="InterPro"/>
</dbReference>
<proteinExistence type="predicted"/>
<evidence type="ECO:0000256" key="6">
    <source>
        <dbReference type="ARBA" id="ARBA00022840"/>
    </source>
</evidence>
<dbReference type="Pfam" id="PF00005">
    <property type="entry name" value="ABC_tran"/>
    <property type="match status" value="1"/>
</dbReference>
<feature type="transmembrane region" description="Helical" evidence="9">
    <location>
        <begin position="370"/>
        <end position="392"/>
    </location>
</feature>
<evidence type="ECO:0000313" key="13">
    <source>
        <dbReference type="Proteomes" id="UP001168575"/>
    </source>
</evidence>
<keyword evidence="5" id="KW-0547">Nucleotide-binding</keyword>
<dbReference type="InterPro" id="IPR039421">
    <property type="entry name" value="Type_1_exporter"/>
</dbReference>
<dbReference type="SUPFAM" id="SSF52540">
    <property type="entry name" value="P-loop containing nucleoside triphosphate hydrolases"/>
    <property type="match status" value="1"/>
</dbReference>
<dbReference type="InterPro" id="IPR003593">
    <property type="entry name" value="AAA+_ATPase"/>
</dbReference>
<dbReference type="Proteomes" id="UP001168575">
    <property type="component" value="Unassembled WGS sequence"/>
</dbReference>
<keyword evidence="8 9" id="KW-0472">Membrane</keyword>
<dbReference type="GO" id="GO:0005886">
    <property type="term" value="C:plasma membrane"/>
    <property type="evidence" value="ECO:0007669"/>
    <property type="project" value="UniProtKB-SubCell"/>
</dbReference>
<accession>A0AA43RIS4</accession>
<evidence type="ECO:0000256" key="8">
    <source>
        <dbReference type="ARBA" id="ARBA00023136"/>
    </source>
</evidence>
<feature type="transmembrane region" description="Helical" evidence="9">
    <location>
        <begin position="193"/>
        <end position="212"/>
    </location>
</feature>
<keyword evidence="13" id="KW-1185">Reference proteome</keyword>
<evidence type="ECO:0000256" key="2">
    <source>
        <dbReference type="ARBA" id="ARBA00022448"/>
    </source>
</evidence>
<dbReference type="EMBL" id="JAUMVS010000213">
    <property type="protein sequence ID" value="MDO4842557.1"/>
    <property type="molecule type" value="Genomic_DNA"/>
</dbReference>
<comment type="subcellular location">
    <subcellularLocation>
        <location evidence="1">Cell membrane</location>
        <topology evidence="1">Multi-pass membrane protein</topology>
    </subcellularLocation>
</comment>
<dbReference type="CDD" id="cd18548">
    <property type="entry name" value="ABC_6TM_Tm287_like"/>
    <property type="match status" value="1"/>
</dbReference>
<evidence type="ECO:0000256" key="1">
    <source>
        <dbReference type="ARBA" id="ARBA00004651"/>
    </source>
</evidence>
<dbReference type="SMART" id="SM00382">
    <property type="entry name" value="AAA"/>
    <property type="match status" value="1"/>
</dbReference>
<evidence type="ECO:0000313" key="12">
    <source>
        <dbReference type="EMBL" id="MDO4842557.1"/>
    </source>
</evidence>
<dbReference type="PROSITE" id="PS50929">
    <property type="entry name" value="ABC_TM1F"/>
    <property type="match status" value="1"/>
</dbReference>
<dbReference type="InterPro" id="IPR036640">
    <property type="entry name" value="ABC1_TM_sf"/>
</dbReference>
<organism evidence="12 13">
    <name type="scientific">Phoenicibacter congonensis</name>
    <dbReference type="NCBI Taxonomy" id="1944646"/>
    <lineage>
        <taxon>Bacteria</taxon>
        <taxon>Bacillati</taxon>
        <taxon>Actinomycetota</taxon>
        <taxon>Coriobacteriia</taxon>
        <taxon>Eggerthellales</taxon>
        <taxon>Eggerthellaceae</taxon>
        <taxon>Phoenicibacter</taxon>
    </lineage>
</organism>
<dbReference type="Gene3D" id="1.20.1560.10">
    <property type="entry name" value="ABC transporter type 1, transmembrane domain"/>
    <property type="match status" value="1"/>
</dbReference>
<dbReference type="PANTHER" id="PTHR24221">
    <property type="entry name" value="ATP-BINDING CASSETTE SUB-FAMILY B"/>
    <property type="match status" value="1"/>
</dbReference>
<dbReference type="SUPFAM" id="SSF90123">
    <property type="entry name" value="ABC transporter transmembrane region"/>
    <property type="match status" value="1"/>
</dbReference>
<name>A0AA43RIS4_9ACTN</name>
<evidence type="ECO:0000259" key="11">
    <source>
        <dbReference type="PROSITE" id="PS50929"/>
    </source>
</evidence>
<dbReference type="GO" id="GO:0016887">
    <property type="term" value="F:ATP hydrolysis activity"/>
    <property type="evidence" value="ECO:0007669"/>
    <property type="project" value="InterPro"/>
</dbReference>
<dbReference type="AlphaFoldDB" id="A0AA43RIS4"/>
<gene>
    <name evidence="12" type="ORF">Q3982_07785</name>
</gene>
<evidence type="ECO:0000256" key="5">
    <source>
        <dbReference type="ARBA" id="ARBA00022741"/>
    </source>
</evidence>
<comment type="caution">
    <text evidence="12">The sequence shown here is derived from an EMBL/GenBank/DDBJ whole genome shotgun (WGS) entry which is preliminary data.</text>
</comment>
<keyword evidence="4 9" id="KW-0812">Transmembrane</keyword>
<evidence type="ECO:0000256" key="4">
    <source>
        <dbReference type="ARBA" id="ARBA00022692"/>
    </source>
</evidence>